<dbReference type="HOGENOM" id="CLU_2538864_0_0_3"/>
<keyword evidence="2" id="KW-1185">Reference proteome</keyword>
<evidence type="ECO:0000313" key="2">
    <source>
        <dbReference type="Proteomes" id="UP000003959"/>
    </source>
</evidence>
<evidence type="ECO:0000313" key="1">
    <source>
        <dbReference type="EMBL" id="EGJ33583.1"/>
    </source>
</evidence>
<organism evidence="1 2">
    <name type="scientific">Moorena producens 3L</name>
    <dbReference type="NCBI Taxonomy" id="489825"/>
    <lineage>
        <taxon>Bacteria</taxon>
        <taxon>Bacillati</taxon>
        <taxon>Cyanobacteriota</taxon>
        <taxon>Cyanophyceae</taxon>
        <taxon>Coleofasciculales</taxon>
        <taxon>Coleofasciculaceae</taxon>
        <taxon>Moorena</taxon>
    </lineage>
</organism>
<accession>F4XP48</accession>
<gene>
    <name evidence="1" type="ORF">LYNGBM3L_28090</name>
</gene>
<proteinExistence type="predicted"/>
<sequence length="83" mass="9403">MWGVWDPGAGSVGPGRGEMGKIVIAFLILMRYIQYPIENAISARNKKQTWQKKLVFRSFFGEDSDQSNPDHDLIVNSRLLPIP</sequence>
<dbReference type="EMBL" id="GL890843">
    <property type="protein sequence ID" value="EGJ33583.1"/>
    <property type="molecule type" value="Genomic_DNA"/>
</dbReference>
<protein>
    <submittedName>
        <fullName evidence="1">Uncharacterized protein</fullName>
    </submittedName>
</protein>
<reference evidence="2" key="1">
    <citation type="journal article" date="2011" name="Proc. Natl. Acad. Sci. U.S.A.">
        <title>Genomic insights into the physiology and ecology of the marine filamentous cyanobacterium Lyngbya majuscula.</title>
        <authorList>
            <person name="Jones A.C."/>
            <person name="Monroe E.A."/>
            <person name="Podell S."/>
            <person name="Hess W.R."/>
            <person name="Klages S."/>
            <person name="Esquenazi E."/>
            <person name="Niessen S."/>
            <person name="Hoover H."/>
            <person name="Rothmann M."/>
            <person name="Lasken R.S."/>
            <person name="Yates J.R.III."/>
            <person name="Reinhardt R."/>
            <person name="Kube M."/>
            <person name="Burkart M.D."/>
            <person name="Allen E.E."/>
            <person name="Dorrestein P.C."/>
            <person name="Gerwick W.H."/>
            <person name="Gerwick L."/>
        </authorList>
    </citation>
    <scope>NUCLEOTIDE SEQUENCE [LARGE SCALE GENOMIC DNA]</scope>
    <source>
        <strain evidence="2">3L</strain>
    </source>
</reference>
<dbReference type="AlphaFoldDB" id="F4XP48"/>
<dbReference type="Proteomes" id="UP000003959">
    <property type="component" value="Unassembled WGS sequence"/>
</dbReference>
<name>F4XP48_9CYAN</name>